<evidence type="ECO:0000313" key="7">
    <source>
        <dbReference type="EMBL" id="KAJ8600881.1"/>
    </source>
</evidence>
<sequence>MVSGSGDRVCLSVARVPAKVSCCPRRHSHAGKVPSDEVTKLPLLIEKICCRARIRNHLCITELPGDQRLRRWGPVDILTAKDNRAVVLKLLRHMAAVAVGPVGTFVLVRDLQPPGIPHRDARAAVAAVLVLNLLIALYVIMAFQEPEPSGGTTPPVVVRRLGRWKERRAE</sequence>
<evidence type="ECO:0000256" key="3">
    <source>
        <dbReference type="ARBA" id="ARBA00022989"/>
    </source>
</evidence>
<evidence type="ECO:0000313" key="8">
    <source>
        <dbReference type="Proteomes" id="UP001230188"/>
    </source>
</evidence>
<name>A0AAD7U9Q1_9STRA</name>
<dbReference type="Proteomes" id="UP001230188">
    <property type="component" value="Unassembled WGS sequence"/>
</dbReference>
<keyword evidence="4 6" id="KW-0472">Membrane</keyword>
<organism evidence="7 8">
    <name type="scientific">Chrysophaeum taylorii</name>
    <dbReference type="NCBI Taxonomy" id="2483200"/>
    <lineage>
        <taxon>Eukaryota</taxon>
        <taxon>Sar</taxon>
        <taxon>Stramenopiles</taxon>
        <taxon>Ochrophyta</taxon>
        <taxon>Pelagophyceae</taxon>
        <taxon>Pelagomonadales</taxon>
        <taxon>Pelagomonadaceae</taxon>
        <taxon>Chrysophaeum</taxon>
    </lineage>
</organism>
<feature type="transmembrane region" description="Helical" evidence="6">
    <location>
        <begin position="90"/>
        <end position="111"/>
    </location>
</feature>
<reference evidence="7" key="1">
    <citation type="submission" date="2023-01" db="EMBL/GenBank/DDBJ databases">
        <title>Metagenome sequencing of chrysophaentin producing Chrysophaeum taylorii.</title>
        <authorList>
            <person name="Davison J."/>
            <person name="Bewley C."/>
        </authorList>
    </citation>
    <scope>NUCLEOTIDE SEQUENCE</scope>
    <source>
        <strain evidence="7">NIES-1699</strain>
    </source>
</reference>
<dbReference type="InterPro" id="IPR019013">
    <property type="entry name" value="Vma21"/>
</dbReference>
<protein>
    <submittedName>
        <fullName evidence="7">Uncharacterized protein</fullName>
    </submittedName>
</protein>
<comment type="caution">
    <text evidence="7">The sequence shown here is derived from an EMBL/GenBank/DDBJ whole genome shotgun (WGS) entry which is preliminary data.</text>
</comment>
<keyword evidence="3 6" id="KW-1133">Transmembrane helix</keyword>
<dbReference type="EMBL" id="JAQMWT010000468">
    <property type="protein sequence ID" value="KAJ8600881.1"/>
    <property type="molecule type" value="Genomic_DNA"/>
</dbReference>
<keyword evidence="2" id="KW-0256">Endoplasmic reticulum</keyword>
<keyword evidence="8" id="KW-1185">Reference proteome</keyword>
<evidence type="ECO:0000256" key="1">
    <source>
        <dbReference type="ARBA" id="ARBA00022692"/>
    </source>
</evidence>
<keyword evidence="1 6" id="KW-0812">Transmembrane</keyword>
<evidence type="ECO:0000256" key="4">
    <source>
        <dbReference type="ARBA" id="ARBA00023136"/>
    </source>
</evidence>
<dbReference type="GO" id="GO:0031410">
    <property type="term" value="C:cytoplasmic vesicle"/>
    <property type="evidence" value="ECO:0007669"/>
    <property type="project" value="UniProtKB-KW"/>
</dbReference>
<gene>
    <name evidence="7" type="ORF">CTAYLR_006999</name>
</gene>
<dbReference type="GO" id="GO:0070072">
    <property type="term" value="P:vacuolar proton-transporting V-type ATPase complex assembly"/>
    <property type="evidence" value="ECO:0007669"/>
    <property type="project" value="InterPro"/>
</dbReference>
<evidence type="ECO:0000256" key="5">
    <source>
        <dbReference type="ARBA" id="ARBA00023329"/>
    </source>
</evidence>
<evidence type="ECO:0000256" key="6">
    <source>
        <dbReference type="SAM" id="Phobius"/>
    </source>
</evidence>
<keyword evidence="5" id="KW-0968">Cytoplasmic vesicle</keyword>
<feature type="transmembrane region" description="Helical" evidence="6">
    <location>
        <begin position="123"/>
        <end position="143"/>
    </location>
</feature>
<accession>A0AAD7U9Q1</accession>
<proteinExistence type="predicted"/>
<dbReference type="AlphaFoldDB" id="A0AAD7U9Q1"/>
<evidence type="ECO:0000256" key="2">
    <source>
        <dbReference type="ARBA" id="ARBA00022824"/>
    </source>
</evidence>
<dbReference type="Pfam" id="PF09446">
    <property type="entry name" value="VMA21"/>
    <property type="match status" value="1"/>
</dbReference>